<keyword evidence="4 10" id="KW-0812">Transmembrane</keyword>
<dbReference type="PANTHER" id="PTHR21137:SF35">
    <property type="entry name" value="ODORANT RECEPTOR 19A-RELATED"/>
    <property type="match status" value="1"/>
</dbReference>
<dbReference type="GO" id="GO:0005549">
    <property type="term" value="F:odorant binding"/>
    <property type="evidence" value="ECO:0007669"/>
    <property type="project" value="InterPro"/>
</dbReference>
<feature type="transmembrane region" description="Helical" evidence="10">
    <location>
        <begin position="130"/>
        <end position="154"/>
    </location>
</feature>
<comment type="caution">
    <text evidence="10">Lacks conserved residue(s) required for the propagation of feature annotation.</text>
</comment>
<evidence type="ECO:0000256" key="1">
    <source>
        <dbReference type="ARBA" id="ARBA00004651"/>
    </source>
</evidence>
<evidence type="ECO:0000256" key="7">
    <source>
        <dbReference type="ARBA" id="ARBA00023136"/>
    </source>
</evidence>
<dbReference type="GO" id="GO:0007165">
    <property type="term" value="P:signal transduction"/>
    <property type="evidence" value="ECO:0007669"/>
    <property type="project" value="UniProtKB-KW"/>
</dbReference>
<dbReference type="GO" id="GO:0005886">
    <property type="term" value="C:plasma membrane"/>
    <property type="evidence" value="ECO:0007669"/>
    <property type="project" value="UniProtKB-SubCell"/>
</dbReference>
<dbReference type="GO" id="GO:0004984">
    <property type="term" value="F:olfactory receptor activity"/>
    <property type="evidence" value="ECO:0007669"/>
    <property type="project" value="InterPro"/>
</dbReference>
<organism evidence="11 12">
    <name type="scientific">Lutzomyia longipalpis</name>
    <name type="common">Sand fly</name>
    <dbReference type="NCBI Taxonomy" id="7200"/>
    <lineage>
        <taxon>Eukaryota</taxon>
        <taxon>Metazoa</taxon>
        <taxon>Ecdysozoa</taxon>
        <taxon>Arthropoda</taxon>
        <taxon>Hexapoda</taxon>
        <taxon>Insecta</taxon>
        <taxon>Pterygota</taxon>
        <taxon>Neoptera</taxon>
        <taxon>Endopterygota</taxon>
        <taxon>Diptera</taxon>
        <taxon>Nematocera</taxon>
        <taxon>Psychodoidea</taxon>
        <taxon>Psychodidae</taxon>
        <taxon>Lutzomyia</taxon>
        <taxon>Lutzomyia</taxon>
    </lineage>
</organism>
<evidence type="ECO:0000256" key="10">
    <source>
        <dbReference type="RuleBase" id="RU351113"/>
    </source>
</evidence>
<evidence type="ECO:0000256" key="6">
    <source>
        <dbReference type="ARBA" id="ARBA00022989"/>
    </source>
</evidence>
<reference evidence="11" key="1">
    <citation type="submission" date="2020-05" db="UniProtKB">
        <authorList>
            <consortium name="EnsemblMetazoa"/>
        </authorList>
    </citation>
    <scope>IDENTIFICATION</scope>
    <source>
        <strain evidence="11">Jacobina</strain>
    </source>
</reference>
<feature type="transmembrane region" description="Helical" evidence="10">
    <location>
        <begin position="263"/>
        <end position="283"/>
    </location>
</feature>
<comment type="similarity">
    <text evidence="10">Belongs to the insect chemoreceptor superfamily. Heteromeric odorant receptor channel (TC 1.A.69) family.</text>
</comment>
<dbReference type="InterPro" id="IPR004117">
    <property type="entry name" value="7tm6_olfct_rcpt"/>
</dbReference>
<feature type="transmembrane region" description="Helical" evidence="10">
    <location>
        <begin position="66"/>
        <end position="89"/>
    </location>
</feature>
<feature type="transmembrane region" description="Helical" evidence="10">
    <location>
        <begin position="187"/>
        <end position="211"/>
    </location>
</feature>
<evidence type="ECO:0000313" key="12">
    <source>
        <dbReference type="Proteomes" id="UP000092461"/>
    </source>
</evidence>
<evidence type="ECO:0000256" key="8">
    <source>
        <dbReference type="ARBA" id="ARBA00023170"/>
    </source>
</evidence>
<dbReference type="PANTHER" id="PTHR21137">
    <property type="entry name" value="ODORANT RECEPTOR"/>
    <property type="match status" value="1"/>
</dbReference>
<evidence type="ECO:0000256" key="5">
    <source>
        <dbReference type="ARBA" id="ARBA00022725"/>
    </source>
</evidence>
<dbReference type="VEuPathDB" id="VectorBase:LLOJ010900"/>
<dbReference type="EMBL" id="AJWK01022063">
    <property type="status" value="NOT_ANNOTATED_CDS"/>
    <property type="molecule type" value="Genomic_DNA"/>
</dbReference>
<feature type="transmembrane region" description="Helical" evidence="10">
    <location>
        <begin position="289"/>
        <end position="308"/>
    </location>
</feature>
<evidence type="ECO:0000256" key="2">
    <source>
        <dbReference type="ARBA" id="ARBA00022475"/>
    </source>
</evidence>
<keyword evidence="2" id="KW-1003">Cell membrane</keyword>
<keyword evidence="5 10" id="KW-0552">Olfaction</keyword>
<protein>
    <recommendedName>
        <fullName evidence="10">Odorant receptor</fullName>
    </recommendedName>
</protein>
<keyword evidence="12" id="KW-1185">Reference proteome</keyword>
<keyword evidence="7 10" id="KW-0472">Membrane</keyword>
<keyword evidence="6 10" id="KW-1133">Transmembrane helix</keyword>
<dbReference type="AlphaFoldDB" id="A0A3F2ZDB7"/>
<feature type="transmembrane region" description="Helical" evidence="10">
    <location>
        <begin position="39"/>
        <end position="60"/>
    </location>
</feature>
<dbReference type="Pfam" id="PF02949">
    <property type="entry name" value="7tm_6"/>
    <property type="match status" value="1"/>
</dbReference>
<dbReference type="EnsemblMetazoa" id="LLOJ010900-RA">
    <property type="protein sequence ID" value="LLOJ010900-PA"/>
    <property type="gene ID" value="LLOJ010900"/>
</dbReference>
<comment type="subcellular location">
    <subcellularLocation>
        <location evidence="1 10">Cell membrane</location>
        <topology evidence="1 10">Multi-pass membrane protein</topology>
    </subcellularLocation>
</comment>
<accession>A0A3F2ZDB7</accession>
<dbReference type="VEuPathDB" id="VectorBase:LLONM1_001519"/>
<keyword evidence="9 10" id="KW-0807">Transducer</keyword>
<evidence type="ECO:0000256" key="9">
    <source>
        <dbReference type="ARBA" id="ARBA00023224"/>
    </source>
</evidence>
<dbReference type="Proteomes" id="UP000092461">
    <property type="component" value="Unassembled WGS sequence"/>
</dbReference>
<evidence type="ECO:0000256" key="4">
    <source>
        <dbReference type="ARBA" id="ARBA00022692"/>
    </source>
</evidence>
<proteinExistence type="inferred from homology"/>
<evidence type="ECO:0000256" key="3">
    <source>
        <dbReference type="ARBA" id="ARBA00022606"/>
    </source>
</evidence>
<name>A0A3F2ZDB7_LUTLO</name>
<evidence type="ECO:0000313" key="11">
    <source>
        <dbReference type="EnsemblMetazoa" id="LLOJ010900-PA"/>
    </source>
</evidence>
<sequence length="384" mass="44686">MSEKEIIFLHKKVINIHRIFYNWATLDIFFSNPGKVLRFLKLCFVPIIFLISIYFAIVTIFTAENHIYMCYCMAFLGACYQASFKYYVFFIAHRKDFDKLVDYMEFLIKASNLDFANDIRRKWLKKNLRLALVIARILIVLFNATAVFVIIYGYNLTKCCPVFVKIPPIIIADDNPYKSMITTYFSAMSYIMVVEIVVVGDAYFLIIFAYIEGELRALAEVIERLNDAEVAQNDSKEILLFVYQSHLKVLFNVRIFQKIYWHLNLHFIGTNFFYVLLLLYITRFYESPIVMYVTTILLVFQLFLFCSLGEILRNRTEAIGEALYHTQWYEMKQGEKLALLIMMAAGQEAVGLEAGGIMNLSLDTFVSVMKAAVSYGAIMYTLME</sequence>
<keyword evidence="8 10" id="KW-0675">Receptor</keyword>
<keyword evidence="3 10" id="KW-0716">Sensory transduction</keyword>